<dbReference type="Proteomes" id="UP001066276">
    <property type="component" value="Chromosome 8"/>
</dbReference>
<protein>
    <submittedName>
        <fullName evidence="2">Uncharacterized protein</fullName>
    </submittedName>
</protein>
<keyword evidence="3" id="KW-1185">Reference proteome</keyword>
<evidence type="ECO:0000313" key="3">
    <source>
        <dbReference type="Proteomes" id="UP001066276"/>
    </source>
</evidence>
<evidence type="ECO:0000313" key="2">
    <source>
        <dbReference type="EMBL" id="KAJ1113449.1"/>
    </source>
</evidence>
<gene>
    <name evidence="2" type="ORF">NDU88_001694</name>
</gene>
<feature type="compositionally biased region" description="Basic and acidic residues" evidence="1">
    <location>
        <begin position="343"/>
        <end position="355"/>
    </location>
</feature>
<dbReference type="EMBL" id="JANPWB010000012">
    <property type="protein sequence ID" value="KAJ1113449.1"/>
    <property type="molecule type" value="Genomic_DNA"/>
</dbReference>
<reference evidence="2" key="1">
    <citation type="journal article" date="2022" name="bioRxiv">
        <title>Sequencing and chromosome-scale assembly of the giantPleurodeles waltlgenome.</title>
        <authorList>
            <person name="Brown T."/>
            <person name="Elewa A."/>
            <person name="Iarovenko S."/>
            <person name="Subramanian E."/>
            <person name="Araus A.J."/>
            <person name="Petzold A."/>
            <person name="Susuki M."/>
            <person name="Suzuki K.-i.T."/>
            <person name="Hayashi T."/>
            <person name="Toyoda A."/>
            <person name="Oliveira C."/>
            <person name="Osipova E."/>
            <person name="Leigh N.D."/>
            <person name="Simon A."/>
            <person name="Yun M.H."/>
        </authorList>
    </citation>
    <scope>NUCLEOTIDE SEQUENCE</scope>
    <source>
        <strain evidence="2">20211129_DDA</strain>
        <tissue evidence="2">Liver</tissue>
    </source>
</reference>
<proteinExistence type="predicted"/>
<feature type="region of interest" description="Disordered" evidence="1">
    <location>
        <begin position="304"/>
        <end position="371"/>
    </location>
</feature>
<accession>A0AAV7NFH6</accession>
<organism evidence="2 3">
    <name type="scientific">Pleurodeles waltl</name>
    <name type="common">Iberian ribbed newt</name>
    <dbReference type="NCBI Taxonomy" id="8319"/>
    <lineage>
        <taxon>Eukaryota</taxon>
        <taxon>Metazoa</taxon>
        <taxon>Chordata</taxon>
        <taxon>Craniata</taxon>
        <taxon>Vertebrata</taxon>
        <taxon>Euteleostomi</taxon>
        <taxon>Amphibia</taxon>
        <taxon>Batrachia</taxon>
        <taxon>Caudata</taxon>
        <taxon>Salamandroidea</taxon>
        <taxon>Salamandridae</taxon>
        <taxon>Pleurodelinae</taxon>
        <taxon>Pleurodeles</taxon>
    </lineage>
</organism>
<evidence type="ECO:0000256" key="1">
    <source>
        <dbReference type="SAM" id="MobiDB-lite"/>
    </source>
</evidence>
<sequence>MVQPQGGDSGLDIQAQRLTSDLVGGRCAPQKALVYQAVVQPQDGDPRLENQVQRLNSDLVEGQCALQEVLACQAIVQLQGGDSELNGPVQRLNSDLVEGQWALQKVLACQAIVQPQSADSGLDNRVQRLNSDLVGGRCAPQKVLACQAIVQPQGGDSGLDTQVQRLNSDLVGGRCASQKVLVRQAIVQLQGGDSELNGPVQRLNSDLVEGQCALQEVLVCQAIVQLQGGDPELNGQVQRLNSDRVEGQYALQEVLACQAIVQLQGGDSELNGQVQRLNSDLVGGRCASQEVLVCQAVIQSEGTDPGLEDQVQGVPPDLEGGATDNSAPTMLSPEEATPSWRVLDPRREGRGREASPRALVQPEGTGPRLEGQLQVNSPALVEEWYRVTSVSTLTMLDSGGTAPGGRVQSPRGEDQVQAVIPDLVEGRVVKGCPAPGATAPHSPQPQWLESFERPGAWLSSLAAVSNHCGLLSGWTELSLRRGQVSHPRGRVGNTTVLVMVVLSCSWDTSVSKVRLGAAQMGSAGKEKGSPWVGLVGPESMDRVIPLESGRRRTGACPCCCGPGSLFCRLKQGSTSG</sequence>
<name>A0AAV7NFH6_PLEWA</name>
<comment type="caution">
    <text evidence="2">The sequence shown here is derived from an EMBL/GenBank/DDBJ whole genome shotgun (WGS) entry which is preliminary data.</text>
</comment>
<dbReference type="AlphaFoldDB" id="A0AAV7NFH6"/>